<feature type="transmembrane region" description="Helical" evidence="1">
    <location>
        <begin position="34"/>
        <end position="54"/>
    </location>
</feature>
<dbReference type="EMBL" id="BMJW01000001">
    <property type="protein sequence ID" value="GGG90322.1"/>
    <property type="molecule type" value="Genomic_DNA"/>
</dbReference>
<dbReference type="InterPro" id="IPR008756">
    <property type="entry name" value="Peptidase_M56"/>
</dbReference>
<evidence type="ECO:0008006" key="6">
    <source>
        <dbReference type="Google" id="ProtNLM"/>
    </source>
</evidence>
<dbReference type="Pfam" id="PF05569">
    <property type="entry name" value="Peptidase_M56"/>
    <property type="match status" value="1"/>
</dbReference>
<feature type="domain" description="TonB C-terminal" evidence="2">
    <location>
        <begin position="503"/>
        <end position="561"/>
    </location>
</feature>
<dbReference type="Pfam" id="PF03544">
    <property type="entry name" value="TonB_C"/>
    <property type="match status" value="2"/>
</dbReference>
<dbReference type="CDD" id="cd07341">
    <property type="entry name" value="M56_BlaR1_MecR1_like"/>
    <property type="match status" value="1"/>
</dbReference>
<evidence type="ECO:0000256" key="1">
    <source>
        <dbReference type="SAM" id="Phobius"/>
    </source>
</evidence>
<dbReference type="PANTHER" id="PTHR33446:SF2">
    <property type="entry name" value="PROTEIN TONB"/>
    <property type="match status" value="1"/>
</dbReference>
<sequence length="563" mass="64595">MATYIIQVIVIQVLFLAVYDFFLSKETFHGYNRWYLLGTPILSFVLPFVKISSLQQSVAQDFVMYFPETILTAQNNLSQESMSAVSSVDYLNLLYGIGVLFFAIVFCVKLYKIIRLIIQNEQIDKKFYKLIMLSKQSKAFSFFHFIFLGKNISEDKQEKIIQHELVHSRQKHSIDLLFFEFLRITMWFNPMIYIYQKRITLLHEYISDSEMVKTTDKQDYFNKLLSEAFQVENVSFVNQFQKQSLIKKRITMMKKNKSNPFKKAKYMLLLPMLASILVYTSCEKSQDIIEVPVQEKQTNMNVTEVDKLPTIMVEEVVLDYDSTADDANRYVPNEGDFGSIVQYFIHKNFKKELLNDESLNPSKGKIYALFTVDKTGVLKDVKVRAPSPSLKEETLRVINMLPSIEPAIKDGKPVGMTFTLPISFYGAGERLSTAKQVSQKVNTNPKDVPMNIVEELPIYPGCSGTKQEIMDCLNSSIKSFVLKDFDASMAQNLDLPSGRKKIYVVFRIDETGNITDVNARAPHPKLKAEAVRVASMLPKMQPARQRGKAVGIRYTLPISFSVK</sequence>
<feature type="transmembrane region" description="Helical" evidence="1">
    <location>
        <begin position="90"/>
        <end position="111"/>
    </location>
</feature>
<keyword evidence="1" id="KW-0812">Transmembrane</keyword>
<dbReference type="InterPro" id="IPR037682">
    <property type="entry name" value="TonB_C"/>
</dbReference>
<comment type="caution">
    <text evidence="4">The sequence shown here is derived from an EMBL/GenBank/DDBJ whole genome shotgun (WGS) entry which is preliminary data.</text>
</comment>
<reference evidence="4" key="1">
    <citation type="journal article" date="2014" name="Int. J. Syst. Evol. Microbiol.">
        <title>Complete genome sequence of Corynebacterium casei LMG S-19264T (=DSM 44701T), isolated from a smear-ripened cheese.</title>
        <authorList>
            <consortium name="US DOE Joint Genome Institute (JGI-PGF)"/>
            <person name="Walter F."/>
            <person name="Albersmeier A."/>
            <person name="Kalinowski J."/>
            <person name="Ruckert C."/>
        </authorList>
    </citation>
    <scope>NUCLEOTIDE SEQUENCE</scope>
    <source>
        <strain evidence="4">CGMCC 1.15763</strain>
    </source>
</reference>
<dbReference type="Proteomes" id="UP000633278">
    <property type="component" value="Unassembled WGS sequence"/>
</dbReference>
<feature type="domain" description="TonB C-terminal" evidence="2">
    <location>
        <begin position="364"/>
        <end position="424"/>
    </location>
</feature>
<dbReference type="GO" id="GO:0031992">
    <property type="term" value="F:energy transducer activity"/>
    <property type="evidence" value="ECO:0007669"/>
    <property type="project" value="TreeGrafter"/>
</dbReference>
<dbReference type="InterPro" id="IPR051045">
    <property type="entry name" value="TonB-dependent_transducer"/>
</dbReference>
<keyword evidence="5" id="KW-1185">Reference proteome</keyword>
<keyword evidence="1" id="KW-0472">Membrane</keyword>
<evidence type="ECO:0000313" key="5">
    <source>
        <dbReference type="Proteomes" id="UP000633278"/>
    </source>
</evidence>
<dbReference type="RefSeq" id="WP_188597561.1">
    <property type="nucleotide sequence ID" value="NZ_BMJW01000001.1"/>
</dbReference>
<name>A0A917HU81_9FLAO</name>
<dbReference type="GO" id="GO:0055085">
    <property type="term" value="P:transmembrane transport"/>
    <property type="evidence" value="ECO:0007669"/>
    <property type="project" value="InterPro"/>
</dbReference>
<organism evidence="4 5">
    <name type="scientific">Polaribacter pacificus</name>
    <dbReference type="NCBI Taxonomy" id="1775173"/>
    <lineage>
        <taxon>Bacteria</taxon>
        <taxon>Pseudomonadati</taxon>
        <taxon>Bacteroidota</taxon>
        <taxon>Flavobacteriia</taxon>
        <taxon>Flavobacteriales</taxon>
        <taxon>Flavobacteriaceae</taxon>
    </lineage>
</organism>
<evidence type="ECO:0000259" key="3">
    <source>
        <dbReference type="Pfam" id="PF05569"/>
    </source>
</evidence>
<feature type="transmembrane region" description="Helical" evidence="1">
    <location>
        <begin position="6"/>
        <end position="22"/>
    </location>
</feature>
<dbReference type="AlphaFoldDB" id="A0A917HU81"/>
<accession>A0A917HU81</accession>
<dbReference type="GO" id="GO:0098797">
    <property type="term" value="C:plasma membrane protein complex"/>
    <property type="evidence" value="ECO:0007669"/>
    <property type="project" value="TreeGrafter"/>
</dbReference>
<gene>
    <name evidence="4" type="ORF">GCM10011416_03630</name>
</gene>
<keyword evidence="1" id="KW-1133">Transmembrane helix</keyword>
<reference evidence="4" key="2">
    <citation type="submission" date="2020-09" db="EMBL/GenBank/DDBJ databases">
        <authorList>
            <person name="Sun Q."/>
            <person name="Zhou Y."/>
        </authorList>
    </citation>
    <scope>NUCLEOTIDE SEQUENCE</scope>
    <source>
        <strain evidence="4">CGMCC 1.15763</strain>
    </source>
</reference>
<feature type="domain" description="Peptidase M56" evidence="3">
    <location>
        <begin position="151"/>
        <end position="253"/>
    </location>
</feature>
<dbReference type="SUPFAM" id="SSF74653">
    <property type="entry name" value="TolA/TonB C-terminal domain"/>
    <property type="match status" value="2"/>
</dbReference>
<dbReference type="PANTHER" id="PTHR33446">
    <property type="entry name" value="PROTEIN TONB-RELATED"/>
    <property type="match status" value="1"/>
</dbReference>
<proteinExistence type="predicted"/>
<dbReference type="Gene3D" id="3.30.1150.10">
    <property type="match status" value="2"/>
</dbReference>
<protein>
    <recommendedName>
        <fullName evidence="6">TonB protein C-terminal</fullName>
    </recommendedName>
</protein>
<evidence type="ECO:0000259" key="2">
    <source>
        <dbReference type="Pfam" id="PF03544"/>
    </source>
</evidence>
<evidence type="ECO:0000313" key="4">
    <source>
        <dbReference type="EMBL" id="GGG90322.1"/>
    </source>
</evidence>